<dbReference type="OrthoDB" id="66881at2759"/>
<proteinExistence type="inferred from homology"/>
<evidence type="ECO:0000256" key="7">
    <source>
        <dbReference type="ARBA" id="ARBA00023002"/>
    </source>
</evidence>
<comment type="similarity">
    <text evidence="3">Belongs to the FAD-binding monooxygenase family.</text>
</comment>
<keyword evidence="10" id="KW-1185">Reference proteome</keyword>
<accession>A0A8T8XFE7</accession>
<evidence type="ECO:0000256" key="4">
    <source>
        <dbReference type="ARBA" id="ARBA00022630"/>
    </source>
</evidence>
<dbReference type="SUPFAM" id="SSF51905">
    <property type="entry name" value="FAD/NAD(P)-binding domain"/>
    <property type="match status" value="1"/>
</dbReference>
<organism evidence="9 10">
    <name type="scientific">Aspergillus japonicus CBS 114.51</name>
    <dbReference type="NCBI Taxonomy" id="1448312"/>
    <lineage>
        <taxon>Eukaryota</taxon>
        <taxon>Fungi</taxon>
        <taxon>Dikarya</taxon>
        <taxon>Ascomycota</taxon>
        <taxon>Pezizomycotina</taxon>
        <taxon>Eurotiomycetes</taxon>
        <taxon>Eurotiomycetidae</taxon>
        <taxon>Eurotiales</taxon>
        <taxon>Aspergillaceae</taxon>
        <taxon>Aspergillus</taxon>
        <taxon>Aspergillus subgen. Circumdati</taxon>
    </lineage>
</organism>
<evidence type="ECO:0008006" key="11">
    <source>
        <dbReference type="Google" id="ProtNLM"/>
    </source>
</evidence>
<dbReference type="AlphaFoldDB" id="A0A8T8XFE7"/>
<evidence type="ECO:0000313" key="9">
    <source>
        <dbReference type="EMBL" id="RAH86544.1"/>
    </source>
</evidence>
<dbReference type="SUPFAM" id="SSF81383">
    <property type="entry name" value="F-box domain"/>
    <property type="match status" value="1"/>
</dbReference>
<dbReference type="InterPro" id="IPR036047">
    <property type="entry name" value="F-box-like_dom_sf"/>
</dbReference>
<name>A0A8T8XFE7_ASPJA</name>
<dbReference type="RefSeq" id="XP_025532438.1">
    <property type="nucleotide sequence ID" value="XM_025673280.1"/>
</dbReference>
<dbReference type="GO" id="GO:0016491">
    <property type="term" value="F:oxidoreductase activity"/>
    <property type="evidence" value="ECO:0007669"/>
    <property type="project" value="UniProtKB-KW"/>
</dbReference>
<dbReference type="InterPro" id="IPR036188">
    <property type="entry name" value="FAD/NAD-bd_sf"/>
</dbReference>
<keyword evidence="7" id="KW-0560">Oxidoreductase</keyword>
<dbReference type="CDD" id="cd09917">
    <property type="entry name" value="F-box_SF"/>
    <property type="match status" value="1"/>
</dbReference>
<evidence type="ECO:0000313" key="10">
    <source>
        <dbReference type="Proteomes" id="UP000249497"/>
    </source>
</evidence>
<evidence type="ECO:0000256" key="3">
    <source>
        <dbReference type="ARBA" id="ARBA00010139"/>
    </source>
</evidence>
<evidence type="ECO:0000256" key="2">
    <source>
        <dbReference type="ARBA" id="ARBA00004721"/>
    </source>
</evidence>
<keyword evidence="6" id="KW-0521">NADP</keyword>
<keyword evidence="4" id="KW-0285">Flavoprotein</keyword>
<evidence type="ECO:0000256" key="5">
    <source>
        <dbReference type="ARBA" id="ARBA00022827"/>
    </source>
</evidence>
<dbReference type="PANTHER" id="PTHR43098">
    <property type="entry name" value="L-ORNITHINE N(5)-MONOOXYGENASE-RELATED"/>
    <property type="match status" value="1"/>
</dbReference>
<dbReference type="Proteomes" id="UP000249497">
    <property type="component" value="Unassembled WGS sequence"/>
</dbReference>
<sequence>MHPLLRNLMMAIPSLGTRRGYSRIPQSPEIPLLGSPQHGVNSLLRLPPHILETILMLLPLPSRACLVLTCHTLYRAYKLIIRDPQLRFPRLLANRNPYISSSNPGVPRNILLHQLQNHHWAYCSGCLKLHPWNEMEDMDYHTTRGELPDARLRHLCNARAGIVDLCPCISLTARDKFRLVRYLAGTAEDKDRHHYPVEMDERFKLRRTLDGERCLVHRCEIRDHPHVWIRLEVALYLCPNHNGIMSLYASTAYYVDLWSPARPDAMGKHIIAASEMIETTSVTAPPTTGKGNAPPPSLPDISPSDMQKIQQRYAEERDKRRRPEGLSQYISLASTEDPQLKRLLHDLWDDGTAPSVTLKEGARFKVVIMGAGFGGLLFAVRFLQTGCFRPEEIVLVDAAAGFGGTWYWNRYPGLMCDIESYLYLPLLEETGYIPKQKYASGEEIRKHAQRIAAHWSLEHRAMWRTQVNQCSWSDEAAEWTLEMTQFPPPLHGDATKPDPFSATVHADFVILAPGPLNRPKVSDFSGFGSFQGSRFLASRWNYDVTGGSPDAPVLSKLEGKRVGIIGTGATGIQIVPELAKSCQQLYVFQRTPAQVGVRAQRSTDLEEWTKKVATGPGWQMARFRNFVSFTCDTQPPPQVDMVADGWTSFRSLQVLGGGGSPVSMEDIPAHITKMHAFDLPRSERIRARVDEIVHDRTAAEQLKAWYPSWCKRPCFHDDYLPTFNQPHVRLVDTNGKGVQAITSTGVVANDEQFDVDVLILAMGYEVKALESPGARARVSVFGRAGRSMDEKWAQSPLTLHGVATNGFPNMFFSGVGQTSFFPVYTATLDTCAKHVAFIISEGIKRHGSGKMTIEGTQDAETAWALQVQAGAPALAAMAGCTPSYLNAEGSLEGVSMEDRMKLAASARWPHGMNDWMNVLEEWRDAGSLDGLQISVV</sequence>
<dbReference type="Gene3D" id="3.50.50.60">
    <property type="entry name" value="FAD/NAD(P)-binding domain"/>
    <property type="match status" value="3"/>
</dbReference>
<evidence type="ECO:0000256" key="1">
    <source>
        <dbReference type="ARBA" id="ARBA00001974"/>
    </source>
</evidence>
<feature type="region of interest" description="Disordered" evidence="8">
    <location>
        <begin position="282"/>
        <end position="304"/>
    </location>
</feature>
<dbReference type="GeneID" id="37176972"/>
<gene>
    <name evidence="9" type="ORF">BO86DRAFT_395175</name>
</gene>
<comment type="cofactor">
    <cofactor evidence="1">
        <name>FAD</name>
        <dbReference type="ChEBI" id="CHEBI:57692"/>
    </cofactor>
</comment>
<comment type="pathway">
    <text evidence="2">Secondary metabolite biosynthesis; terpenoid biosynthesis.</text>
</comment>
<protein>
    <recommendedName>
        <fullName evidence="11">FAD/NAD(P)-binding domain-containing protein</fullName>
    </recommendedName>
</protein>
<evidence type="ECO:0000256" key="6">
    <source>
        <dbReference type="ARBA" id="ARBA00022857"/>
    </source>
</evidence>
<dbReference type="EMBL" id="KZ824772">
    <property type="protein sequence ID" value="RAH86544.1"/>
    <property type="molecule type" value="Genomic_DNA"/>
</dbReference>
<keyword evidence="5" id="KW-0274">FAD</keyword>
<dbReference type="InterPro" id="IPR050775">
    <property type="entry name" value="FAD-binding_Monooxygenases"/>
</dbReference>
<dbReference type="PANTHER" id="PTHR43098:SF2">
    <property type="entry name" value="FAD-BINDING MONOOXYGENASE AUSB-RELATED"/>
    <property type="match status" value="1"/>
</dbReference>
<evidence type="ECO:0000256" key="8">
    <source>
        <dbReference type="SAM" id="MobiDB-lite"/>
    </source>
</evidence>
<reference evidence="9 10" key="1">
    <citation type="submission" date="2018-02" db="EMBL/GenBank/DDBJ databases">
        <title>The genomes of Aspergillus section Nigri reveals drivers in fungal speciation.</title>
        <authorList>
            <consortium name="DOE Joint Genome Institute"/>
            <person name="Vesth T.C."/>
            <person name="Nybo J."/>
            <person name="Theobald S."/>
            <person name="Brandl J."/>
            <person name="Frisvad J.C."/>
            <person name="Nielsen K.F."/>
            <person name="Lyhne E.K."/>
            <person name="Kogle M.E."/>
            <person name="Kuo A."/>
            <person name="Riley R."/>
            <person name="Clum A."/>
            <person name="Nolan M."/>
            <person name="Lipzen A."/>
            <person name="Salamov A."/>
            <person name="Henrissat B."/>
            <person name="Wiebenga A."/>
            <person name="De vries R.P."/>
            <person name="Grigoriev I.V."/>
            <person name="Mortensen U.H."/>
            <person name="Andersen M.R."/>
            <person name="Baker S.E."/>
        </authorList>
    </citation>
    <scope>NUCLEOTIDE SEQUENCE [LARGE SCALE GENOMIC DNA]</scope>
    <source>
        <strain evidence="9 10">CBS 114.51</strain>
    </source>
</reference>